<proteinExistence type="inferred from homology"/>
<feature type="domain" description="AMP-dependent synthetase/ligase" evidence="6">
    <location>
        <begin position="29"/>
        <end position="424"/>
    </location>
</feature>
<keyword evidence="8" id="KW-1185">Reference proteome</keyword>
<accession>A0A560WEU6</accession>
<dbReference type="GO" id="GO:0004467">
    <property type="term" value="F:long-chain fatty acid-CoA ligase activity"/>
    <property type="evidence" value="ECO:0007669"/>
    <property type="project" value="TreeGrafter"/>
</dbReference>
<gene>
    <name evidence="7" type="ORF">FB557_1629</name>
</gene>
<organism evidence="7 8">
    <name type="scientific">Marihabitans asiaticum</name>
    <dbReference type="NCBI Taxonomy" id="415218"/>
    <lineage>
        <taxon>Bacteria</taxon>
        <taxon>Bacillati</taxon>
        <taxon>Actinomycetota</taxon>
        <taxon>Actinomycetes</taxon>
        <taxon>Micrococcales</taxon>
        <taxon>Intrasporangiaceae</taxon>
        <taxon>Marihabitans</taxon>
    </lineage>
</organism>
<reference evidence="7 8" key="1">
    <citation type="submission" date="2019-06" db="EMBL/GenBank/DDBJ databases">
        <title>Sequencing the genomes of 1000 actinobacteria strains.</title>
        <authorList>
            <person name="Klenk H.-P."/>
        </authorList>
    </citation>
    <scope>NUCLEOTIDE SEQUENCE [LARGE SCALE GENOMIC DNA]</scope>
    <source>
        <strain evidence="7 8">DSM 18935</strain>
    </source>
</reference>
<evidence type="ECO:0000313" key="8">
    <source>
        <dbReference type="Proteomes" id="UP000315628"/>
    </source>
</evidence>
<dbReference type="AlphaFoldDB" id="A0A560WEU6"/>
<dbReference type="Proteomes" id="UP000315628">
    <property type="component" value="Unassembled WGS sequence"/>
</dbReference>
<evidence type="ECO:0000256" key="1">
    <source>
        <dbReference type="ARBA" id="ARBA00006432"/>
    </source>
</evidence>
<evidence type="ECO:0000259" key="6">
    <source>
        <dbReference type="Pfam" id="PF00501"/>
    </source>
</evidence>
<evidence type="ECO:0000256" key="3">
    <source>
        <dbReference type="ARBA" id="ARBA00022832"/>
    </source>
</evidence>
<dbReference type="InterPro" id="IPR020845">
    <property type="entry name" value="AMP-binding_CS"/>
</dbReference>
<evidence type="ECO:0000256" key="5">
    <source>
        <dbReference type="ARBA" id="ARBA00032875"/>
    </source>
</evidence>
<evidence type="ECO:0000313" key="7">
    <source>
        <dbReference type="EMBL" id="TWD16086.1"/>
    </source>
</evidence>
<dbReference type="OrthoDB" id="9803968at2"/>
<dbReference type="InterPro" id="IPR042099">
    <property type="entry name" value="ANL_N_sf"/>
</dbReference>
<dbReference type="CDD" id="cd05907">
    <property type="entry name" value="VL_LC_FACS_like"/>
    <property type="match status" value="1"/>
</dbReference>
<evidence type="ECO:0000256" key="4">
    <source>
        <dbReference type="ARBA" id="ARBA00023098"/>
    </source>
</evidence>
<keyword evidence="4" id="KW-0443">Lipid metabolism</keyword>
<name>A0A560WEU6_9MICO</name>
<dbReference type="PROSITE" id="PS00455">
    <property type="entry name" value="AMP_BINDING"/>
    <property type="match status" value="1"/>
</dbReference>
<dbReference type="RefSeq" id="WP_144857068.1">
    <property type="nucleotide sequence ID" value="NZ_BAAAYT010000001.1"/>
</dbReference>
<dbReference type="Pfam" id="PF23562">
    <property type="entry name" value="AMP-binding_C_3"/>
    <property type="match status" value="1"/>
</dbReference>
<evidence type="ECO:0000256" key="2">
    <source>
        <dbReference type="ARBA" id="ARBA00022598"/>
    </source>
</evidence>
<comment type="similarity">
    <text evidence="1">Belongs to the ATP-dependent AMP-binding enzyme family.</text>
</comment>
<sequence>MTTQIADGGPLALEPADLLPLRPWRIAVQDPQHHSFSRPEGEGWQPITARDHLSHLVDTAKGLIASGVAAGDRVALLSDTRYEWLLLDESIWSAGAATVPIYPSSSALQVEWILQDSGARVVIVETPAQAELVAGLDLEVDVLVLDDGAVAELRGRGRDLDPADVESRRDEVDLDTLASIVYTSGTTGRPKGVVVTHRHLAAEVRALLDHPIGEAAGPGKRLLMFLPMAHVLARAVTYTAAQGGATVGFWSDFGSITDRLGSFSPHLVLGVPRVFEKVHDGIRKKAVHDGGPVIGEVFRRGERVAIAWSEAKGGDGLGDATEPSLRLRAEHALFDRLLFARVRAALGGECLYAISGGGALGERLAHFFRGVGVPVYEGYGLTETCAAITVNGPGCQRVGTVGRPIAGAQVRIAEGGEVELRGEVVLDEYWGNPEATEQALADGWFRTGDLGSLDDDGYLRITGRAKEIIVTAGGKNVVPGPLEDALRSHALIANAMVVGEGQPYIGALLTLDEPAVRHWAQAKGLVPEAGGELGERELAELCRGEELRAEVQQAVDEANAQVSRAEGIRRYRLLTEDFTEERDELTATHKLRRHSIERTRADAIERLYRSR</sequence>
<keyword evidence="2" id="KW-0436">Ligase</keyword>
<dbReference type="Pfam" id="PF00501">
    <property type="entry name" value="AMP-binding"/>
    <property type="match status" value="1"/>
</dbReference>
<dbReference type="GO" id="GO:0016020">
    <property type="term" value="C:membrane"/>
    <property type="evidence" value="ECO:0007669"/>
    <property type="project" value="TreeGrafter"/>
</dbReference>
<dbReference type="PANTHER" id="PTHR43272">
    <property type="entry name" value="LONG-CHAIN-FATTY-ACID--COA LIGASE"/>
    <property type="match status" value="1"/>
</dbReference>
<dbReference type="InterPro" id="IPR000873">
    <property type="entry name" value="AMP-dep_synth/lig_dom"/>
</dbReference>
<dbReference type="SUPFAM" id="SSF56801">
    <property type="entry name" value="Acetyl-CoA synthetase-like"/>
    <property type="match status" value="1"/>
</dbReference>
<dbReference type="EMBL" id="VIUW01000002">
    <property type="protein sequence ID" value="TWD16086.1"/>
    <property type="molecule type" value="Genomic_DNA"/>
</dbReference>
<dbReference type="PANTHER" id="PTHR43272:SF32">
    <property type="entry name" value="AMP-DEPENDENT SYNTHETASE_LIGASE DOMAIN-CONTAINING PROTEIN"/>
    <property type="match status" value="1"/>
</dbReference>
<comment type="caution">
    <text evidence="7">The sequence shown here is derived from an EMBL/GenBank/DDBJ whole genome shotgun (WGS) entry which is preliminary data.</text>
</comment>
<protein>
    <recommendedName>
        <fullName evidence="5">Acyl-CoA synthetase</fullName>
    </recommendedName>
</protein>
<dbReference type="Gene3D" id="3.40.50.12780">
    <property type="entry name" value="N-terminal domain of ligase-like"/>
    <property type="match status" value="1"/>
</dbReference>
<keyword evidence="3" id="KW-0276">Fatty acid metabolism</keyword>